<dbReference type="AlphaFoldDB" id="A0A3M7RWV7"/>
<proteinExistence type="predicted"/>
<organism evidence="2 3">
    <name type="scientific">Brachionus plicatilis</name>
    <name type="common">Marine rotifer</name>
    <name type="synonym">Brachionus muelleri</name>
    <dbReference type="NCBI Taxonomy" id="10195"/>
    <lineage>
        <taxon>Eukaryota</taxon>
        <taxon>Metazoa</taxon>
        <taxon>Spiralia</taxon>
        <taxon>Gnathifera</taxon>
        <taxon>Rotifera</taxon>
        <taxon>Eurotatoria</taxon>
        <taxon>Monogononta</taxon>
        <taxon>Pseudotrocha</taxon>
        <taxon>Ploima</taxon>
        <taxon>Brachionidae</taxon>
        <taxon>Brachionus</taxon>
    </lineage>
</organism>
<evidence type="ECO:0000313" key="2">
    <source>
        <dbReference type="EMBL" id="RNA28044.1"/>
    </source>
</evidence>
<feature type="compositionally biased region" description="Polar residues" evidence="1">
    <location>
        <begin position="24"/>
        <end position="34"/>
    </location>
</feature>
<reference evidence="2 3" key="1">
    <citation type="journal article" date="2018" name="Sci. Rep.">
        <title>Genomic signatures of local adaptation to the degree of environmental predictability in rotifers.</title>
        <authorList>
            <person name="Franch-Gras L."/>
            <person name="Hahn C."/>
            <person name="Garcia-Roger E.M."/>
            <person name="Carmona M.J."/>
            <person name="Serra M."/>
            <person name="Gomez A."/>
        </authorList>
    </citation>
    <scope>NUCLEOTIDE SEQUENCE [LARGE SCALE GENOMIC DNA]</scope>
    <source>
        <strain evidence="2">HYR1</strain>
    </source>
</reference>
<sequence length="74" mass="8475">MEVVGYWLLVNDHSPTPNNPKPQVPTTYNGQKVPTNYKQPEREYLWFGLDQWDKHLVSDIVKKVAPVIPAAVTD</sequence>
<dbReference type="Proteomes" id="UP000276133">
    <property type="component" value="Unassembled WGS sequence"/>
</dbReference>
<accession>A0A3M7RWV7</accession>
<evidence type="ECO:0000313" key="3">
    <source>
        <dbReference type="Proteomes" id="UP000276133"/>
    </source>
</evidence>
<name>A0A3M7RWV7_BRAPC</name>
<keyword evidence="3" id="KW-1185">Reference proteome</keyword>
<comment type="caution">
    <text evidence="2">The sequence shown here is derived from an EMBL/GenBank/DDBJ whole genome shotgun (WGS) entry which is preliminary data.</text>
</comment>
<feature type="region of interest" description="Disordered" evidence="1">
    <location>
        <begin position="13"/>
        <end position="34"/>
    </location>
</feature>
<dbReference type="EMBL" id="REGN01002444">
    <property type="protein sequence ID" value="RNA28044.1"/>
    <property type="molecule type" value="Genomic_DNA"/>
</dbReference>
<evidence type="ECO:0000256" key="1">
    <source>
        <dbReference type="SAM" id="MobiDB-lite"/>
    </source>
</evidence>
<protein>
    <submittedName>
        <fullName evidence="2">Uncharacterized protein</fullName>
    </submittedName>
</protein>
<gene>
    <name evidence="2" type="ORF">BpHYR1_002129</name>
</gene>